<keyword evidence="6" id="KW-0808">Transferase</keyword>
<proteinExistence type="inferred from homology"/>
<feature type="compositionally biased region" description="Low complexity" evidence="14">
    <location>
        <begin position="374"/>
        <end position="392"/>
    </location>
</feature>
<dbReference type="EC" id="2.4.1.109" evidence="5"/>
<feature type="repeat" description="TPR" evidence="13">
    <location>
        <begin position="675"/>
        <end position="708"/>
    </location>
</feature>
<evidence type="ECO:0000256" key="11">
    <source>
        <dbReference type="ARBA" id="ARBA00022989"/>
    </source>
</evidence>
<evidence type="ECO:0000256" key="15">
    <source>
        <dbReference type="SAM" id="Phobius"/>
    </source>
</evidence>
<evidence type="ECO:0000256" key="5">
    <source>
        <dbReference type="ARBA" id="ARBA00012839"/>
    </source>
</evidence>
<dbReference type="Pfam" id="PF13181">
    <property type="entry name" value="TPR_8"/>
    <property type="match status" value="2"/>
</dbReference>
<keyword evidence="9 13" id="KW-0802">TPR repeat</keyword>
<sequence length="870" mass="98876">MRTEGQLTEVNIIASHGRKQGRNEMDYTILTASFLALGLYSNTLPAEFAYDDSRAILKNPDLLPETPLINLFYDDFWGTPLTHSGSHKSYRPLCVLTFRFNYYLGKLEPWGYHLGNVILHSLVTAVFTFLAKKFLKHWLPTLVAGCLFASHPIHTEAVAGIVGRADEGACLFFILTFLNYIKYTEYRDTSDEGKMQKRWLYMAGVYMFTTAGMLTKEQAITVLGVCLSFDMFIVHRVKITDIISLKIFKLSRLLEGGVLLTAYGVLLVMLRIYFMGNKPPEFAPSDNPASDSSSILTRTLTYNLLPAYNVWILICPRVLSFDWSMESIPLVQSVTDPRNIWTILLYSSLLYIAYKILKDLHKNTTSAIPIPKPHTNGNGVGHHSSSSTKLNNSNKIRLKRRGSNSSTDSYEDVPVLTNSLTSGDILIISLSIIIFPFIPASNIFFYVGFVIAERILYIPSMGFCLLVAHGSFILYKKCSQHWQKTLMVVSLISTVILFSSKTFLRNQDWQTEERLYKSGIAVNPPKAWGNLANIWNGQRKSAEAEDAYRNALKYRGNMADVHYNLGILLQEQKRYDEAIDSYNKAKHFRPKLSMAYLNLGIILSQLGQSDEAEKIYKICADLDTSGLKDPRLHEGTKISCLYNLGRLYTEQENLKEAVDTYHEALKRRPNHYAPQSLYNMLGEAYVKMNQLDEGAKWFNEALKAKPDHIPAHLTMGKLLQKKKQISAAEQWFEKALKIDENDVSVLHHYAQFLVEIGKDKESAVMYRKAISKSTDDFELFFNAANVFRQIGNNLDAEEMYRKAVKIKPNVPTAHMNLGAMLHTNEKFQEAELSYLEALRLKPDDALTKTNLQKLRNRMNQKGTASTNDQQ</sequence>
<feature type="transmembrane region" description="Helical" evidence="15">
    <location>
        <begin position="425"/>
        <end position="449"/>
    </location>
</feature>
<dbReference type="InterPro" id="IPR013618">
    <property type="entry name" value="TMTC_DUF1736"/>
</dbReference>
<comment type="subcellular location">
    <subcellularLocation>
        <location evidence="2">Endoplasmic reticulum</location>
    </subcellularLocation>
    <subcellularLocation>
        <location evidence="1">Membrane</location>
        <topology evidence="1">Multi-pass membrane protein</topology>
    </subcellularLocation>
</comment>
<comment type="caution">
    <text evidence="17">The sequence shown here is derived from an EMBL/GenBank/DDBJ whole genome shotgun (WGS) entry which is preliminary data.</text>
</comment>
<dbReference type="InterPro" id="IPR019734">
    <property type="entry name" value="TPR_rpt"/>
</dbReference>
<feature type="transmembrane region" description="Helical" evidence="15">
    <location>
        <begin position="27"/>
        <end position="44"/>
    </location>
</feature>
<gene>
    <name evidence="17" type="ORF">SNE40_018462</name>
</gene>
<dbReference type="InterPro" id="IPR011990">
    <property type="entry name" value="TPR-like_helical_dom_sf"/>
</dbReference>
<evidence type="ECO:0000256" key="7">
    <source>
        <dbReference type="ARBA" id="ARBA00022692"/>
    </source>
</evidence>
<evidence type="ECO:0000256" key="14">
    <source>
        <dbReference type="SAM" id="MobiDB-lite"/>
    </source>
</evidence>
<evidence type="ECO:0000256" key="2">
    <source>
        <dbReference type="ARBA" id="ARBA00004240"/>
    </source>
</evidence>
<keyword evidence="12 15" id="KW-0472">Membrane</keyword>
<accession>A0AAN8PBZ0</accession>
<feature type="transmembrane region" description="Helical" evidence="15">
    <location>
        <begin position="110"/>
        <end position="131"/>
    </location>
</feature>
<evidence type="ECO:0000256" key="13">
    <source>
        <dbReference type="PROSITE-ProRule" id="PRU00339"/>
    </source>
</evidence>
<keyword evidence="8" id="KW-0677">Repeat</keyword>
<evidence type="ECO:0000256" key="9">
    <source>
        <dbReference type="ARBA" id="ARBA00022803"/>
    </source>
</evidence>
<evidence type="ECO:0000256" key="12">
    <source>
        <dbReference type="ARBA" id="ARBA00023136"/>
    </source>
</evidence>
<dbReference type="Pfam" id="PF00515">
    <property type="entry name" value="TPR_1"/>
    <property type="match status" value="1"/>
</dbReference>
<evidence type="ECO:0000313" key="18">
    <source>
        <dbReference type="Proteomes" id="UP001347796"/>
    </source>
</evidence>
<evidence type="ECO:0000256" key="8">
    <source>
        <dbReference type="ARBA" id="ARBA00022737"/>
    </source>
</evidence>
<dbReference type="PANTHER" id="PTHR44216:SF3">
    <property type="entry name" value="PROTEIN O-MANNOSYL-TRANSFERASE TMTC2"/>
    <property type="match status" value="1"/>
</dbReference>
<dbReference type="Pfam" id="PF13432">
    <property type="entry name" value="TPR_16"/>
    <property type="match status" value="1"/>
</dbReference>
<feature type="transmembrane region" description="Helical" evidence="15">
    <location>
        <begin position="258"/>
        <end position="276"/>
    </location>
</feature>
<evidence type="ECO:0000256" key="4">
    <source>
        <dbReference type="ARBA" id="ARBA00007882"/>
    </source>
</evidence>
<feature type="repeat" description="TPR" evidence="13">
    <location>
        <begin position="777"/>
        <end position="810"/>
    </location>
</feature>
<dbReference type="PANTHER" id="PTHR44216">
    <property type="entry name" value="PROTEIN O-MANNOSYL-TRANSFERASE TMTC2"/>
    <property type="match status" value="1"/>
</dbReference>
<reference evidence="17 18" key="1">
    <citation type="submission" date="2024-01" db="EMBL/GenBank/DDBJ databases">
        <title>The genome of the rayed Mediterranean limpet Patella caerulea (Linnaeus, 1758).</title>
        <authorList>
            <person name="Anh-Thu Weber A."/>
            <person name="Halstead-Nussloch G."/>
        </authorList>
    </citation>
    <scope>NUCLEOTIDE SEQUENCE [LARGE SCALE GENOMIC DNA]</scope>
    <source>
        <strain evidence="17">AATW-2023a</strain>
        <tissue evidence="17">Whole specimen</tissue>
    </source>
</reference>
<evidence type="ECO:0000256" key="3">
    <source>
        <dbReference type="ARBA" id="ARBA00004922"/>
    </source>
</evidence>
<dbReference type="SUPFAM" id="SSF48452">
    <property type="entry name" value="TPR-like"/>
    <property type="match status" value="2"/>
</dbReference>
<keyword evidence="10" id="KW-0256">Endoplasmic reticulum</keyword>
<feature type="repeat" description="TPR" evidence="13">
    <location>
        <begin position="638"/>
        <end position="671"/>
    </location>
</feature>
<comment type="pathway">
    <text evidence="3">Protein modification; protein glycosylation.</text>
</comment>
<evidence type="ECO:0000259" key="16">
    <source>
        <dbReference type="Pfam" id="PF08409"/>
    </source>
</evidence>
<dbReference type="EMBL" id="JAZGQO010000014">
    <property type="protein sequence ID" value="KAK6169946.1"/>
    <property type="molecule type" value="Genomic_DNA"/>
</dbReference>
<dbReference type="Gene3D" id="1.25.40.10">
    <property type="entry name" value="Tetratricopeptide repeat domain"/>
    <property type="match status" value="3"/>
</dbReference>
<evidence type="ECO:0000256" key="10">
    <source>
        <dbReference type="ARBA" id="ARBA00022824"/>
    </source>
</evidence>
<feature type="repeat" description="TPR" evidence="13">
    <location>
        <begin position="811"/>
        <end position="844"/>
    </location>
</feature>
<comment type="similarity">
    <text evidence="4">Belongs to the TMTC family.</text>
</comment>
<dbReference type="PROSITE" id="PS50293">
    <property type="entry name" value="TPR_REGION"/>
    <property type="match status" value="2"/>
</dbReference>
<dbReference type="SMART" id="SM00028">
    <property type="entry name" value="TPR"/>
    <property type="match status" value="8"/>
</dbReference>
<feature type="repeat" description="TPR" evidence="13">
    <location>
        <begin position="559"/>
        <end position="592"/>
    </location>
</feature>
<dbReference type="AlphaFoldDB" id="A0AAN8PBZ0"/>
<name>A0AAN8PBZ0_PATCE</name>
<feature type="region of interest" description="Disordered" evidence="14">
    <location>
        <begin position="371"/>
        <end position="392"/>
    </location>
</feature>
<dbReference type="GO" id="GO:0005789">
    <property type="term" value="C:endoplasmic reticulum membrane"/>
    <property type="evidence" value="ECO:0007669"/>
    <property type="project" value="TreeGrafter"/>
</dbReference>
<feature type="transmembrane region" description="Helical" evidence="15">
    <location>
        <begin position="340"/>
        <end position="357"/>
    </location>
</feature>
<keyword evidence="11 15" id="KW-1133">Transmembrane helix</keyword>
<evidence type="ECO:0000256" key="1">
    <source>
        <dbReference type="ARBA" id="ARBA00004141"/>
    </source>
</evidence>
<feature type="repeat" description="TPR" evidence="13">
    <location>
        <begin position="709"/>
        <end position="742"/>
    </location>
</feature>
<organism evidence="17 18">
    <name type="scientific">Patella caerulea</name>
    <name type="common">Rayed Mediterranean limpet</name>
    <dbReference type="NCBI Taxonomy" id="87958"/>
    <lineage>
        <taxon>Eukaryota</taxon>
        <taxon>Metazoa</taxon>
        <taxon>Spiralia</taxon>
        <taxon>Lophotrochozoa</taxon>
        <taxon>Mollusca</taxon>
        <taxon>Gastropoda</taxon>
        <taxon>Patellogastropoda</taxon>
        <taxon>Patelloidea</taxon>
        <taxon>Patellidae</taxon>
        <taxon>Patella</taxon>
    </lineage>
</organism>
<dbReference type="Pfam" id="PF08409">
    <property type="entry name" value="TMTC_DUF1736"/>
    <property type="match status" value="1"/>
</dbReference>
<evidence type="ECO:0000256" key="6">
    <source>
        <dbReference type="ARBA" id="ARBA00022679"/>
    </source>
</evidence>
<feature type="transmembrane region" description="Helical" evidence="15">
    <location>
        <begin position="455"/>
        <end position="474"/>
    </location>
</feature>
<keyword evidence="7 15" id="KW-0812">Transmembrane</keyword>
<dbReference type="Pfam" id="PF13424">
    <property type="entry name" value="TPR_12"/>
    <property type="match status" value="1"/>
</dbReference>
<keyword evidence="18" id="KW-1185">Reference proteome</keyword>
<feature type="domain" description="DUF1736" evidence="16">
    <location>
        <begin position="277"/>
        <end position="349"/>
    </location>
</feature>
<evidence type="ECO:0000313" key="17">
    <source>
        <dbReference type="EMBL" id="KAK6169946.1"/>
    </source>
</evidence>
<dbReference type="GO" id="GO:0004169">
    <property type="term" value="F:dolichyl-phosphate-mannose-protein mannosyltransferase activity"/>
    <property type="evidence" value="ECO:0007669"/>
    <property type="project" value="UniProtKB-EC"/>
</dbReference>
<dbReference type="PROSITE" id="PS50005">
    <property type="entry name" value="TPR"/>
    <property type="match status" value="6"/>
</dbReference>
<feature type="transmembrane region" description="Helical" evidence="15">
    <location>
        <begin position="486"/>
        <end position="504"/>
    </location>
</feature>
<dbReference type="InterPro" id="IPR052384">
    <property type="entry name" value="TMTC_O-mannosyltransferase"/>
</dbReference>
<protein>
    <recommendedName>
        <fullName evidence="5">dolichyl-phosphate-mannose--protein mannosyltransferase</fullName>
        <ecNumber evidence="5">2.4.1.109</ecNumber>
    </recommendedName>
</protein>
<dbReference type="Proteomes" id="UP001347796">
    <property type="component" value="Unassembled WGS sequence"/>
</dbReference>